<comment type="caution">
    <text evidence="3">The sequence shown here is derived from an EMBL/GenBank/DDBJ whole genome shotgun (WGS) entry which is preliminary data.</text>
</comment>
<protein>
    <submittedName>
        <fullName evidence="3">Uncharacterized protein</fullName>
    </submittedName>
</protein>
<keyword evidence="2" id="KW-0812">Transmembrane</keyword>
<feature type="transmembrane region" description="Helical" evidence="2">
    <location>
        <begin position="77"/>
        <end position="100"/>
    </location>
</feature>
<evidence type="ECO:0000313" key="4">
    <source>
        <dbReference type="Proteomes" id="UP000233535"/>
    </source>
</evidence>
<keyword evidence="4" id="KW-1185">Reference proteome</keyword>
<evidence type="ECO:0000313" key="3">
    <source>
        <dbReference type="EMBL" id="PKQ60182.1"/>
    </source>
</evidence>
<reference evidence="3 4" key="1">
    <citation type="journal article" date="2017" name="Front. Microbiol.">
        <title>Labilibaculum manganireducens gen. nov., sp. nov. and Labilibaculum filiforme sp. nov., Novel Bacteroidetes Isolated from Subsurface Sediments of the Baltic Sea.</title>
        <authorList>
            <person name="Vandieken V."/>
            <person name="Marshall I.P."/>
            <person name="Niemann H."/>
            <person name="Engelen B."/>
            <person name="Cypionka H."/>
        </authorList>
    </citation>
    <scope>NUCLEOTIDE SEQUENCE [LARGE SCALE GENOMIC DNA]</scope>
    <source>
        <strain evidence="3 4">59.16B</strain>
    </source>
</reference>
<name>A0A2N3HQ52_9BACT</name>
<sequence>MGEKRHNVNTIAEILIENTQSLKKNAQRFEDKVNEAMKTELKVDSKQAEWIHLERLKQEQAFLDELRALNKNRRLRLPNWMVVVLMLFTTILLSFSVYTWNKGEDYAKMKMERDFYLEKYQELKK</sequence>
<evidence type="ECO:0000256" key="1">
    <source>
        <dbReference type="SAM" id="Coils"/>
    </source>
</evidence>
<dbReference type="OrthoDB" id="9930166at2"/>
<dbReference type="RefSeq" id="WP_101263611.1">
    <property type="nucleotide sequence ID" value="NZ_MVDD01000038.1"/>
</dbReference>
<accession>A0A2N3HQ52</accession>
<keyword evidence="1" id="KW-0175">Coiled coil</keyword>
<gene>
    <name evidence="3" type="ORF">BZG02_20450</name>
</gene>
<organism evidence="3 4">
    <name type="scientific">Labilibaculum filiforme</name>
    <dbReference type="NCBI Taxonomy" id="1940526"/>
    <lineage>
        <taxon>Bacteria</taxon>
        <taxon>Pseudomonadati</taxon>
        <taxon>Bacteroidota</taxon>
        <taxon>Bacteroidia</taxon>
        <taxon>Marinilabiliales</taxon>
        <taxon>Marinifilaceae</taxon>
        <taxon>Labilibaculum</taxon>
    </lineage>
</organism>
<feature type="coiled-coil region" evidence="1">
    <location>
        <begin position="12"/>
        <end position="39"/>
    </location>
</feature>
<dbReference type="AlphaFoldDB" id="A0A2N3HQ52"/>
<evidence type="ECO:0000256" key="2">
    <source>
        <dbReference type="SAM" id="Phobius"/>
    </source>
</evidence>
<proteinExistence type="predicted"/>
<dbReference type="EMBL" id="MVDD01000038">
    <property type="protein sequence ID" value="PKQ60182.1"/>
    <property type="molecule type" value="Genomic_DNA"/>
</dbReference>
<keyword evidence="2" id="KW-0472">Membrane</keyword>
<keyword evidence="2" id="KW-1133">Transmembrane helix</keyword>
<dbReference type="Proteomes" id="UP000233535">
    <property type="component" value="Unassembled WGS sequence"/>
</dbReference>